<dbReference type="RefSeq" id="WP_166522485.1">
    <property type="nucleotide sequence ID" value="NZ_JAAABI010000001.1"/>
</dbReference>
<dbReference type="InterPro" id="IPR001466">
    <property type="entry name" value="Beta-lactam-related"/>
</dbReference>
<dbReference type="AlphaFoldDB" id="A0A964TA84"/>
<comment type="subcellular location">
    <subcellularLocation>
        <location evidence="1">Membrane</location>
    </subcellularLocation>
</comment>
<evidence type="ECO:0000256" key="1">
    <source>
        <dbReference type="ARBA" id="ARBA00004370"/>
    </source>
</evidence>
<comment type="caution">
    <text evidence="4">The sequence shown here is derived from an EMBL/GenBank/DDBJ whole genome shotgun (WGS) entry which is preliminary data.</text>
</comment>
<dbReference type="PANTHER" id="PTHR46825:SF11">
    <property type="entry name" value="PENICILLIN-BINDING PROTEIN 4"/>
    <property type="match status" value="1"/>
</dbReference>
<keyword evidence="5" id="KW-1185">Reference proteome</keyword>
<name>A0A964TA84_9FLAO</name>
<reference evidence="4" key="1">
    <citation type="submission" date="2020-01" db="EMBL/GenBank/DDBJ databases">
        <title>Muricauda ochracea sp. nov., isolated from a tidal flat of Garorim bay in Korea.</title>
        <authorList>
            <person name="Kim D."/>
            <person name="Yoo Y."/>
            <person name="Kim J.-J."/>
        </authorList>
    </citation>
    <scope>NUCLEOTIDE SEQUENCE</scope>
    <source>
        <strain evidence="4">JGD-17</strain>
    </source>
</reference>
<evidence type="ECO:0000259" key="3">
    <source>
        <dbReference type="Pfam" id="PF00144"/>
    </source>
</evidence>
<evidence type="ECO:0000313" key="5">
    <source>
        <dbReference type="Proteomes" id="UP000667650"/>
    </source>
</evidence>
<dbReference type="Pfam" id="PF00144">
    <property type="entry name" value="Beta-lactamase"/>
    <property type="match status" value="1"/>
</dbReference>
<dbReference type="InterPro" id="IPR012338">
    <property type="entry name" value="Beta-lactam/transpept-like"/>
</dbReference>
<keyword evidence="2" id="KW-0472">Membrane</keyword>
<dbReference type="GO" id="GO:0016020">
    <property type="term" value="C:membrane"/>
    <property type="evidence" value="ECO:0007669"/>
    <property type="project" value="UniProtKB-SubCell"/>
</dbReference>
<feature type="domain" description="Beta-lactamase-related" evidence="3">
    <location>
        <begin position="34"/>
        <end position="270"/>
    </location>
</feature>
<dbReference type="GO" id="GO:0016787">
    <property type="term" value="F:hydrolase activity"/>
    <property type="evidence" value="ECO:0007669"/>
    <property type="project" value="UniProtKB-KW"/>
</dbReference>
<sequence>MKLLKQTIIIFFIGFLSHNLFAQELKELETKIDSYIRPYLDMNAWSGLINIYQNGKPIFQKGYGYADKEWEIKNSSETKFRIASISKVFTEVAVLHLVETGKISLNDPLSQFIPDYPRGHEISIRQLLTHRSGIPHLNSFPNYNELNKLAYDLEEIIELFKHKPLDFEPGERYSYSNSGYVLLVAIIEKISGLPYDEFLGVHIYNKIGLKNTGADNDAKILKNRARGYMFNETGGLINAEYVNMSIKIGGGSLYSTADDLNKFVQSLIKGKLIGSTLAELPNFGIIDGKNVFTANGRVQGFCHQITHRMEEDLTIIILGNHYSNIALPISQDIYQIYTNKEYKLPINYLSQKINVDSTKLIRYEGTYDFGFGPVGKVKVIDNNLGYLAPGRKTYDILIPIDENKFFYIQSWVLLEFKNPDKESFRTLNWIMGENAYPAKKIND</sequence>
<dbReference type="SUPFAM" id="SSF56601">
    <property type="entry name" value="beta-lactamase/transpeptidase-like"/>
    <property type="match status" value="1"/>
</dbReference>
<evidence type="ECO:0000313" key="4">
    <source>
        <dbReference type="EMBL" id="NAY91099.1"/>
    </source>
</evidence>
<dbReference type="Gene3D" id="3.40.710.10">
    <property type="entry name" value="DD-peptidase/beta-lactamase superfamily"/>
    <property type="match status" value="1"/>
</dbReference>
<evidence type="ECO:0000256" key="2">
    <source>
        <dbReference type="ARBA" id="ARBA00023136"/>
    </source>
</evidence>
<dbReference type="InterPro" id="IPR050491">
    <property type="entry name" value="AmpC-like"/>
</dbReference>
<organism evidence="4 5">
    <name type="scientific">Flagellimonas ochracea</name>
    <dbReference type="NCBI Taxonomy" id="2696472"/>
    <lineage>
        <taxon>Bacteria</taxon>
        <taxon>Pseudomonadati</taxon>
        <taxon>Bacteroidota</taxon>
        <taxon>Flavobacteriia</taxon>
        <taxon>Flavobacteriales</taxon>
        <taxon>Flavobacteriaceae</taxon>
        <taxon>Flagellimonas</taxon>
    </lineage>
</organism>
<gene>
    <name evidence="4" type="ORF">GTQ34_04130</name>
</gene>
<accession>A0A964TA84</accession>
<dbReference type="PANTHER" id="PTHR46825">
    <property type="entry name" value="D-ALANYL-D-ALANINE-CARBOXYPEPTIDASE/ENDOPEPTIDASE AMPH"/>
    <property type="match status" value="1"/>
</dbReference>
<protein>
    <submittedName>
        <fullName evidence="4">Serine hydrolase</fullName>
    </submittedName>
</protein>
<keyword evidence="4" id="KW-0378">Hydrolase</keyword>
<dbReference type="EMBL" id="JAAABI010000001">
    <property type="protein sequence ID" value="NAY91099.1"/>
    <property type="molecule type" value="Genomic_DNA"/>
</dbReference>
<proteinExistence type="predicted"/>
<dbReference type="Proteomes" id="UP000667650">
    <property type="component" value="Unassembled WGS sequence"/>
</dbReference>